<dbReference type="Gramene" id="TraesCAD_scaffold_033964_01G000200.1">
    <property type="protein sequence ID" value="TraesCAD_scaffold_033964_01G000200.1"/>
    <property type="gene ID" value="TraesCAD_scaffold_033964_01G000200"/>
</dbReference>
<evidence type="ECO:0000256" key="11">
    <source>
        <dbReference type="ARBA" id="ARBA00023242"/>
    </source>
</evidence>
<dbReference type="Gramene" id="TraesSTA3D03G01888550.1">
    <property type="protein sequence ID" value="TraesSTA3D03G01888550.1.CDS1"/>
    <property type="gene ID" value="TraesSTA3D03G01888550"/>
</dbReference>
<sequence length="236" mass="25884">MEFRGEEDGDGSDVGDGAPPAAPHRSATANGPADNMQAEARRQYHECLRNHAAAAGGHVLDGCCEFMPASPEDPLACAACGCHRSFHRRDPSPGRAHLPLLAASARAPLLLPPAASKHPHQRLPFPYGLAASGGTGTTTESSSEERRGPSPAPRKRSRTTFTREQKEQMLAFAERVGWRLQRQDEAMVGHFCAQAGVRRQALKVWMHNNKQSSSGRRQQQQEEEKQLQEHSQEQQQ</sequence>
<evidence type="ECO:0000256" key="1">
    <source>
        <dbReference type="ARBA" id="ARBA00004049"/>
    </source>
</evidence>
<keyword evidence="10" id="KW-0804">Transcription</keyword>
<dbReference type="Gramene" id="TraesJUL3D03G01911810.1">
    <property type="protein sequence ID" value="TraesJUL3D03G01911810.1.CDS1"/>
    <property type="gene ID" value="TraesJUL3D03G01911810"/>
</dbReference>
<evidence type="ECO:0000259" key="13">
    <source>
        <dbReference type="PROSITE" id="PS51523"/>
    </source>
</evidence>
<dbReference type="Gramene" id="TraesLDM3D03G01892100.1">
    <property type="protein sequence ID" value="TraesLDM3D03G01892100.1.CDS1"/>
    <property type="gene ID" value="TraesLDM3D03G01892100"/>
</dbReference>
<dbReference type="Gramene" id="TraesWEE_scaffold_052322_01G000200.1">
    <property type="protein sequence ID" value="TraesWEE_scaffold_052322_01G000200.1"/>
    <property type="gene ID" value="TraesWEE_scaffold_052322_01G000200"/>
</dbReference>
<keyword evidence="9" id="KW-0371">Homeobox</keyword>
<comment type="subunit">
    <text evidence="3">Homo- and heterodimer with other ZFHD proteins.</text>
</comment>
<evidence type="ECO:0000256" key="2">
    <source>
        <dbReference type="ARBA" id="ARBA00004123"/>
    </source>
</evidence>
<dbReference type="NCBIfam" id="TIGR01566">
    <property type="entry name" value="ZF_HD_prot_N"/>
    <property type="match status" value="1"/>
</dbReference>
<evidence type="ECO:0000256" key="9">
    <source>
        <dbReference type="ARBA" id="ARBA00023155"/>
    </source>
</evidence>
<dbReference type="OrthoDB" id="636896at2759"/>
<dbReference type="Proteomes" id="UP000019116">
    <property type="component" value="Chromosome 3D"/>
</dbReference>
<keyword evidence="11" id="KW-0539">Nucleus</keyword>
<protein>
    <recommendedName>
        <fullName evidence="13">ZF-HD dimerization-type domain-containing protein</fullName>
    </recommendedName>
</protein>
<dbReference type="Gramene" id="TraesJAG3D03G01902020.1">
    <property type="protein sequence ID" value="TraesJAG3D03G01902020.1.CDS1"/>
    <property type="gene ID" value="TraesJAG3D03G01902020"/>
</dbReference>
<feature type="region of interest" description="Disordered" evidence="12">
    <location>
        <begin position="114"/>
        <end position="163"/>
    </location>
</feature>
<dbReference type="SUPFAM" id="SSF46689">
    <property type="entry name" value="Homeodomain-like"/>
    <property type="match status" value="1"/>
</dbReference>
<dbReference type="GO" id="GO:0006355">
    <property type="term" value="P:regulation of DNA-templated transcription"/>
    <property type="evidence" value="ECO:0000318"/>
    <property type="project" value="GO_Central"/>
</dbReference>
<feature type="region of interest" description="Disordered" evidence="12">
    <location>
        <begin position="205"/>
        <end position="236"/>
    </location>
</feature>
<dbReference type="Gramene" id="TraesMAC3D03G01891990.1">
    <property type="protein sequence ID" value="TraesMAC3D03G01891990.1.CDS1"/>
    <property type="gene ID" value="TraesMAC3D03G01891990"/>
</dbReference>
<evidence type="ECO:0000256" key="8">
    <source>
        <dbReference type="ARBA" id="ARBA00023125"/>
    </source>
</evidence>
<dbReference type="Gramene" id="TraesNOR3D03G01920200.1">
    <property type="protein sequence ID" value="TraesNOR3D03G01920200.1.CDS1"/>
    <property type="gene ID" value="TraesNOR3D03G01920200"/>
</dbReference>
<dbReference type="Gramene" id="TraesCS3D03G0545500.1">
    <property type="protein sequence ID" value="TraesCS3D03G0545500.1.CDS1"/>
    <property type="gene ID" value="TraesCS3D03G0545500"/>
</dbReference>
<dbReference type="EnsemblPlants" id="TraesCS3D02G224100.1">
    <property type="protein sequence ID" value="TraesCS3D02G224100.1.cds1"/>
    <property type="gene ID" value="TraesCS3D02G224100"/>
</dbReference>
<dbReference type="Gramene" id="TraesCLE_scaffold_025075_01G000500.1">
    <property type="protein sequence ID" value="TraesCLE_scaffold_025075_01G000500.1"/>
    <property type="gene ID" value="TraesCLE_scaffold_025075_01G000500"/>
</dbReference>
<dbReference type="InterPro" id="IPR009057">
    <property type="entry name" value="Homeodomain-like_sf"/>
</dbReference>
<evidence type="ECO:0000313" key="15">
    <source>
        <dbReference type="Proteomes" id="UP000019116"/>
    </source>
</evidence>
<keyword evidence="7" id="KW-0805">Transcription regulation</keyword>
<dbReference type="Gramene" id="TraesRN3D0100572900.1">
    <property type="protein sequence ID" value="TraesRN3D0100572900.1"/>
    <property type="gene ID" value="TraesRN3D0100572900"/>
</dbReference>
<dbReference type="Gramene" id="TraesPARA_EIv1.0_1110050.1">
    <property type="protein sequence ID" value="TraesPARA_EIv1.0_1110050.1.CDS1"/>
    <property type="gene ID" value="TraesPARA_EIv1.0_1110050"/>
</dbReference>
<dbReference type="NCBIfam" id="TIGR01565">
    <property type="entry name" value="homeo_ZF_HD"/>
    <property type="match status" value="1"/>
</dbReference>
<evidence type="ECO:0000256" key="3">
    <source>
        <dbReference type="ARBA" id="ARBA00011416"/>
    </source>
</evidence>
<dbReference type="InterPro" id="IPR006455">
    <property type="entry name" value="Homeodomain_ZF_HD"/>
</dbReference>
<dbReference type="AlphaFoldDB" id="A0A3B6GWU3"/>
<dbReference type="Gramene" id="TraesARI3D03G01927170.1">
    <property type="protein sequence ID" value="TraesARI3D03G01927170.1.CDS1"/>
    <property type="gene ID" value="TraesARI3D03G01927170"/>
</dbReference>
<dbReference type="Gramene" id="TraesLAC3D03G01835180.1">
    <property type="protein sequence ID" value="TraesLAC3D03G01835180.1.CDS1"/>
    <property type="gene ID" value="TraesLAC3D03G01835180"/>
</dbReference>
<evidence type="ECO:0000256" key="4">
    <source>
        <dbReference type="ARBA" id="ARBA00022723"/>
    </source>
</evidence>
<organism evidence="14">
    <name type="scientific">Triticum aestivum</name>
    <name type="common">Wheat</name>
    <dbReference type="NCBI Taxonomy" id="4565"/>
    <lineage>
        <taxon>Eukaryota</taxon>
        <taxon>Viridiplantae</taxon>
        <taxon>Streptophyta</taxon>
        <taxon>Embryophyta</taxon>
        <taxon>Tracheophyta</taxon>
        <taxon>Spermatophyta</taxon>
        <taxon>Magnoliopsida</taxon>
        <taxon>Liliopsida</taxon>
        <taxon>Poales</taxon>
        <taxon>Poaceae</taxon>
        <taxon>BOP clade</taxon>
        <taxon>Pooideae</taxon>
        <taxon>Triticodae</taxon>
        <taxon>Triticeae</taxon>
        <taxon>Triticinae</taxon>
        <taxon>Triticum</taxon>
    </lineage>
</organism>
<evidence type="ECO:0000313" key="14">
    <source>
        <dbReference type="EnsemblPlants" id="TraesCS3D02G224100.1.cds1"/>
    </source>
</evidence>
<dbReference type="PROSITE" id="PS51523">
    <property type="entry name" value="ZF_HD_DIMER"/>
    <property type="match status" value="1"/>
</dbReference>
<dbReference type="Gramene" id="TraesKAR3D01G0233140.1">
    <property type="protein sequence ID" value="cds.TraesKAR3D01G0233140.1"/>
    <property type="gene ID" value="TraesKAR3D01G0233140"/>
</dbReference>
<comment type="function">
    <text evidence="1">Putative transcription factor.</text>
</comment>
<dbReference type="GO" id="GO:0005634">
    <property type="term" value="C:nucleus"/>
    <property type="evidence" value="ECO:0000318"/>
    <property type="project" value="GO_Central"/>
</dbReference>
<feature type="domain" description="ZF-HD dimerization-type" evidence="13">
    <location>
        <begin position="44"/>
        <end position="90"/>
    </location>
</feature>
<dbReference type="Gramene" id="TraesSYM3D03G01917250.1">
    <property type="protein sequence ID" value="TraesSYM3D03G01917250.1.CDS1"/>
    <property type="gene ID" value="TraesSYM3D03G01917250"/>
</dbReference>
<evidence type="ECO:0000256" key="5">
    <source>
        <dbReference type="ARBA" id="ARBA00022771"/>
    </source>
</evidence>
<name>A0A3B6GWU3_WHEAT</name>
<accession>A0A3B6GWU3</accession>
<dbReference type="GO" id="GO:0008270">
    <property type="term" value="F:zinc ion binding"/>
    <property type="evidence" value="ECO:0007669"/>
    <property type="project" value="UniProtKB-KW"/>
</dbReference>
<dbReference type="Gene3D" id="1.10.10.60">
    <property type="entry name" value="Homeodomain-like"/>
    <property type="match status" value="1"/>
</dbReference>
<keyword evidence="8" id="KW-0238">DNA-binding</keyword>
<dbReference type="OMA" id="TRCRYHE"/>
<reference evidence="14" key="1">
    <citation type="submission" date="2018-08" db="EMBL/GenBank/DDBJ databases">
        <authorList>
            <person name="Rossello M."/>
        </authorList>
    </citation>
    <scope>NUCLEOTIDE SEQUENCE [LARGE SCALE GENOMIC DNA]</scope>
    <source>
        <strain evidence="14">cv. Chinese Spring</strain>
    </source>
</reference>
<dbReference type="Pfam" id="PF04770">
    <property type="entry name" value="ZF-HD_dimer"/>
    <property type="match status" value="1"/>
</dbReference>
<feature type="region of interest" description="Disordered" evidence="12">
    <location>
        <begin position="1"/>
        <end position="34"/>
    </location>
</feature>
<comment type="subcellular location">
    <subcellularLocation>
        <location evidence="2">Nucleus</location>
    </subcellularLocation>
</comment>
<dbReference type="Gramene" id="TraesROB_scaffold_013886_01G000600.1">
    <property type="protein sequence ID" value="TraesROB_scaffold_013886_01G000600.1"/>
    <property type="gene ID" value="TraesROB_scaffold_013886_01G000600"/>
</dbReference>
<dbReference type="GO" id="GO:0000976">
    <property type="term" value="F:transcription cis-regulatory region binding"/>
    <property type="evidence" value="ECO:0000318"/>
    <property type="project" value="GO_Central"/>
</dbReference>
<dbReference type="InterPro" id="IPR006456">
    <property type="entry name" value="ZF_HD_homeobox_Cys/His_dimer"/>
</dbReference>
<dbReference type="SMR" id="A0A3B6GWU3"/>
<proteinExistence type="predicted"/>
<reference evidence="14" key="2">
    <citation type="submission" date="2018-10" db="UniProtKB">
        <authorList>
            <consortium name="EnsemblPlants"/>
        </authorList>
    </citation>
    <scope>IDENTIFICATION</scope>
</reference>
<evidence type="ECO:0000256" key="6">
    <source>
        <dbReference type="ARBA" id="ARBA00022833"/>
    </source>
</evidence>
<dbReference type="PANTHER" id="PTHR31948:SF95">
    <property type="entry name" value="ZINC-FINGER HOMEODOMAIN PROTEIN 5"/>
    <property type="match status" value="1"/>
</dbReference>
<dbReference type="PANTHER" id="PTHR31948">
    <property type="entry name" value="ZINC-FINGER HOMEODOMAIN PROTEIN 2"/>
    <property type="match status" value="1"/>
</dbReference>
<keyword evidence="4" id="KW-0479">Metal-binding</keyword>
<evidence type="ECO:0000256" key="12">
    <source>
        <dbReference type="SAM" id="MobiDB-lite"/>
    </source>
</evidence>
<evidence type="ECO:0000256" key="10">
    <source>
        <dbReference type="ARBA" id="ARBA00023163"/>
    </source>
</evidence>
<dbReference type="Gramene" id="TraesCS3D02G224100.1">
    <property type="protein sequence ID" value="TraesCS3D02G224100.1.cds1"/>
    <property type="gene ID" value="TraesCS3D02G224100"/>
</dbReference>
<evidence type="ECO:0000256" key="7">
    <source>
        <dbReference type="ARBA" id="ARBA00023015"/>
    </source>
</evidence>
<dbReference type="STRING" id="4565.A0A3B6GWU3"/>
<keyword evidence="5" id="KW-0863">Zinc-finger</keyword>
<dbReference type="FunFam" id="1.10.10.60:FF:000257">
    <property type="entry name" value="Zinc-finger homeodomain protein 2"/>
    <property type="match status" value="1"/>
</dbReference>
<dbReference type="GO" id="GO:0003700">
    <property type="term" value="F:DNA-binding transcription factor activity"/>
    <property type="evidence" value="ECO:0000318"/>
    <property type="project" value="GO_Central"/>
</dbReference>
<feature type="compositionally biased region" description="Basic and acidic residues" evidence="12">
    <location>
        <begin position="219"/>
        <end position="236"/>
    </location>
</feature>
<keyword evidence="6" id="KW-0862">Zinc</keyword>
<keyword evidence="15" id="KW-1185">Reference proteome</keyword>